<keyword evidence="1" id="KW-0472">Membrane</keyword>
<feature type="transmembrane region" description="Helical" evidence="1">
    <location>
        <begin position="211"/>
        <end position="227"/>
    </location>
</feature>
<dbReference type="RefSeq" id="WP_060930257.1">
    <property type="nucleotide sequence ID" value="NZ_KQ959775.1"/>
</dbReference>
<protein>
    <recommendedName>
        <fullName evidence="4">Permease</fullName>
    </recommendedName>
</protein>
<evidence type="ECO:0000256" key="1">
    <source>
        <dbReference type="SAM" id="Phobius"/>
    </source>
</evidence>
<feature type="transmembrane region" description="Helical" evidence="1">
    <location>
        <begin position="52"/>
        <end position="85"/>
    </location>
</feature>
<feature type="transmembrane region" description="Helical" evidence="1">
    <location>
        <begin position="176"/>
        <end position="199"/>
    </location>
</feature>
<keyword evidence="1" id="KW-0812">Transmembrane</keyword>
<dbReference type="AlphaFoldDB" id="A0A133ZZG4"/>
<dbReference type="Pfam" id="PF06166">
    <property type="entry name" value="DUF979"/>
    <property type="match status" value="1"/>
</dbReference>
<dbReference type="Proteomes" id="UP000070394">
    <property type="component" value="Unassembled WGS sequence"/>
</dbReference>
<feature type="transmembrane region" description="Helical" evidence="1">
    <location>
        <begin position="256"/>
        <end position="279"/>
    </location>
</feature>
<organism evidence="2 3">
    <name type="scientific">Lachnoanaerobaculum saburreum</name>
    <dbReference type="NCBI Taxonomy" id="467210"/>
    <lineage>
        <taxon>Bacteria</taxon>
        <taxon>Bacillati</taxon>
        <taxon>Bacillota</taxon>
        <taxon>Clostridia</taxon>
        <taxon>Lachnospirales</taxon>
        <taxon>Lachnospiraceae</taxon>
        <taxon>Lachnoanaerobaculum</taxon>
    </lineage>
</organism>
<evidence type="ECO:0008006" key="4">
    <source>
        <dbReference type="Google" id="ProtNLM"/>
    </source>
</evidence>
<dbReference type="OrthoDB" id="1689651at2"/>
<feature type="transmembrane region" description="Helical" evidence="1">
    <location>
        <begin position="137"/>
        <end position="156"/>
    </location>
</feature>
<sequence length="320" mass="33844">MDSVLKLSEIATWGMSKIVAEIFFIIIGIVFILVGLKALADKQFANRNTSALFWFVVAFTFIAGPYVPKFITGVCVVLMAILTAIGKVGQSASDVPTAEETRANANRLGNKIFIAPLVLALSAWIIATVWKKLGANNAVGLSAIIALIVVFGVTGSKKEYAIKDGTRLMDNIGPVGLLPQVLAALGALFTAAGVGDVIAKGIEMVIPHNNRLIAVIVYCLAMAIFTAIMGNGFAAFSVITVGIGIPFLINQGANPLVVGAMGLTAGYCGTLMTPMAANFNIMPAALLETKNKYGIIKMQLPYSIAMLIAHIILMYICAFR</sequence>
<dbReference type="InterPro" id="IPR009323">
    <property type="entry name" value="DUF979"/>
</dbReference>
<comment type="caution">
    <text evidence="2">The sequence shown here is derived from an EMBL/GenBank/DDBJ whole genome shotgun (WGS) entry which is preliminary data.</text>
</comment>
<name>A0A133ZZG4_9FIRM</name>
<evidence type="ECO:0000313" key="2">
    <source>
        <dbReference type="EMBL" id="KXB60811.1"/>
    </source>
</evidence>
<keyword evidence="3" id="KW-1185">Reference proteome</keyword>
<feature type="transmembrane region" description="Helical" evidence="1">
    <location>
        <begin position="112"/>
        <end position="130"/>
    </location>
</feature>
<dbReference type="STRING" id="467210.HMPREF1866_00261"/>
<dbReference type="EMBL" id="LSDA01000010">
    <property type="protein sequence ID" value="KXB60811.1"/>
    <property type="molecule type" value="Genomic_DNA"/>
</dbReference>
<reference evidence="3" key="1">
    <citation type="submission" date="2016-01" db="EMBL/GenBank/DDBJ databases">
        <authorList>
            <person name="Mitreva M."/>
            <person name="Pepin K.H."/>
            <person name="Mihindukulasuriya K.A."/>
            <person name="Fulton R."/>
            <person name="Fronick C."/>
            <person name="O'Laughlin M."/>
            <person name="Miner T."/>
            <person name="Herter B."/>
            <person name="Rosa B.A."/>
            <person name="Cordes M."/>
            <person name="Tomlinson C."/>
            <person name="Wollam A."/>
            <person name="Palsikar V.B."/>
            <person name="Mardis E.R."/>
            <person name="Wilson R.K."/>
        </authorList>
    </citation>
    <scope>NUCLEOTIDE SEQUENCE [LARGE SCALE GENOMIC DNA]</scope>
    <source>
        <strain evidence="3">DNF00896</strain>
    </source>
</reference>
<gene>
    <name evidence="2" type="ORF">HMPREF1866_00261</name>
</gene>
<feature type="transmembrane region" description="Helical" evidence="1">
    <location>
        <begin position="299"/>
        <end position="319"/>
    </location>
</feature>
<dbReference type="PATRIC" id="fig|467210.3.peg.257"/>
<proteinExistence type="predicted"/>
<feature type="transmembrane region" description="Helical" evidence="1">
    <location>
        <begin position="233"/>
        <end position="249"/>
    </location>
</feature>
<accession>A0A133ZZG4</accession>
<feature type="transmembrane region" description="Helical" evidence="1">
    <location>
        <begin position="20"/>
        <end position="40"/>
    </location>
</feature>
<evidence type="ECO:0000313" key="3">
    <source>
        <dbReference type="Proteomes" id="UP000070394"/>
    </source>
</evidence>
<keyword evidence="1" id="KW-1133">Transmembrane helix</keyword>